<sequence>WCSREHYSWIEIIELQHTVDELRCISIRIASDIC</sequence>
<name>A0A699JEZ3_TANCI</name>
<reference evidence="1" key="1">
    <citation type="journal article" date="2019" name="Sci. Rep.">
        <title>Draft genome of Tanacetum cinerariifolium, the natural source of mosquito coil.</title>
        <authorList>
            <person name="Yamashiro T."/>
            <person name="Shiraishi A."/>
            <person name="Satake H."/>
            <person name="Nakayama K."/>
        </authorList>
    </citation>
    <scope>NUCLEOTIDE SEQUENCE</scope>
</reference>
<accession>A0A699JEZ3</accession>
<gene>
    <name evidence="1" type="ORF">Tci_604567</name>
</gene>
<feature type="non-terminal residue" evidence="1">
    <location>
        <position position="1"/>
    </location>
</feature>
<proteinExistence type="predicted"/>
<organism evidence="1">
    <name type="scientific">Tanacetum cinerariifolium</name>
    <name type="common">Dalmatian daisy</name>
    <name type="synonym">Chrysanthemum cinerariifolium</name>
    <dbReference type="NCBI Taxonomy" id="118510"/>
    <lineage>
        <taxon>Eukaryota</taxon>
        <taxon>Viridiplantae</taxon>
        <taxon>Streptophyta</taxon>
        <taxon>Embryophyta</taxon>
        <taxon>Tracheophyta</taxon>
        <taxon>Spermatophyta</taxon>
        <taxon>Magnoliopsida</taxon>
        <taxon>eudicotyledons</taxon>
        <taxon>Gunneridae</taxon>
        <taxon>Pentapetalae</taxon>
        <taxon>asterids</taxon>
        <taxon>campanulids</taxon>
        <taxon>Asterales</taxon>
        <taxon>Asteraceae</taxon>
        <taxon>Asteroideae</taxon>
        <taxon>Anthemideae</taxon>
        <taxon>Anthemidinae</taxon>
        <taxon>Tanacetum</taxon>
    </lineage>
</organism>
<dbReference type="AlphaFoldDB" id="A0A699JEZ3"/>
<comment type="caution">
    <text evidence="1">The sequence shown here is derived from an EMBL/GenBank/DDBJ whole genome shotgun (WGS) entry which is preliminary data.</text>
</comment>
<evidence type="ECO:0000313" key="1">
    <source>
        <dbReference type="EMBL" id="GFA32595.1"/>
    </source>
</evidence>
<dbReference type="EMBL" id="BKCJ010404936">
    <property type="protein sequence ID" value="GFA32595.1"/>
    <property type="molecule type" value="Genomic_DNA"/>
</dbReference>
<protein>
    <submittedName>
        <fullName evidence="1">Uncharacterized protein</fullName>
    </submittedName>
</protein>